<feature type="region of interest" description="Disordered" evidence="3">
    <location>
        <begin position="37"/>
        <end position="77"/>
    </location>
</feature>
<feature type="compositionally biased region" description="Polar residues" evidence="3">
    <location>
        <begin position="38"/>
        <end position="47"/>
    </location>
</feature>
<reference evidence="4" key="1">
    <citation type="journal article" date="2020" name="Viruses">
        <title>Soybean Thrips (Thysanoptera: Thripidae) Harbor Highly Diverse Populations of Arthropod, Fungal and Plant Viruses.</title>
        <authorList>
            <person name="Thekke-Veetil T."/>
            <person name="Lagos-Kutz D."/>
            <person name="McCoppin N.K."/>
            <person name="Hartman G.L."/>
            <person name="Ju H.K."/>
            <person name="Lim H.S."/>
            <person name="Domier L.L."/>
        </authorList>
    </citation>
    <scope>NUCLEOTIDE SEQUENCE</scope>
    <source>
        <strain evidence="4">STN1</strain>
    </source>
</reference>
<accession>A0A7T8G268</accession>
<evidence type="ECO:0000256" key="3">
    <source>
        <dbReference type="SAM" id="MobiDB-lite"/>
    </source>
</evidence>
<dbReference type="EMBL" id="MT240790">
    <property type="protein sequence ID" value="QQP18785.1"/>
    <property type="molecule type" value="Genomic_RNA"/>
</dbReference>
<comment type="subcellular location">
    <subcellularLocation>
        <location evidence="1">Virion</location>
    </subcellularLocation>
</comment>
<evidence type="ECO:0000313" key="4">
    <source>
        <dbReference type="EMBL" id="QQP18785.1"/>
    </source>
</evidence>
<protein>
    <submittedName>
        <fullName evidence="4">Uncharacterized protein</fullName>
    </submittedName>
</protein>
<dbReference type="InterPro" id="IPR029053">
    <property type="entry name" value="Viral_coat"/>
</dbReference>
<feature type="compositionally biased region" description="Low complexity" evidence="3">
    <location>
        <begin position="64"/>
        <end position="77"/>
    </location>
</feature>
<sequence length="252" mass="28260">MSLPLVPYGRQTPYWVVPAAAAAQELVRQGARYMTRQPMMTPQNPGPSSASRRNRNKRRRQRQRTNNSNNNNNNRSVRQLSNMMSNVNLGSSIVRIRDTETVPIAKFAAPSAQSIKIAIYMRPCDSTLPRLRRISDIYRQFKFHAVTIKIRSLIGAASTGNCVVGVCAELASNSTNIKTIGDLYKLNPHVIVAPGRTAMLRIDSRINALKWYNVQDSAADGVAFTIYHAATDENQFVMDISYDISLRYPNPF</sequence>
<organism evidence="4">
    <name type="scientific">Soybean thrips tombus-like virus 3</name>
    <dbReference type="NCBI Taxonomy" id="2802945"/>
    <lineage>
        <taxon>Viruses</taxon>
        <taxon>Riboviria</taxon>
        <taxon>Orthornavirae</taxon>
        <taxon>Kitrinoviricota</taxon>
        <taxon>Tolucaviricetes</taxon>
        <taxon>Tolivirales</taxon>
        <taxon>Tombusviridae</taxon>
    </lineage>
</organism>
<evidence type="ECO:0000256" key="1">
    <source>
        <dbReference type="ARBA" id="ARBA00004328"/>
    </source>
</evidence>
<evidence type="ECO:0000256" key="2">
    <source>
        <dbReference type="ARBA" id="ARBA00022844"/>
    </source>
</evidence>
<name>A0A7T8G268_9TOMB</name>
<feature type="compositionally biased region" description="Basic residues" evidence="3">
    <location>
        <begin position="52"/>
        <end position="63"/>
    </location>
</feature>
<dbReference type="GO" id="GO:0044423">
    <property type="term" value="C:virion component"/>
    <property type="evidence" value="ECO:0007669"/>
    <property type="project" value="UniProtKB-KW"/>
</dbReference>
<keyword evidence="2" id="KW-0946">Virion</keyword>
<proteinExistence type="predicted"/>
<dbReference type="Gene3D" id="2.60.120.20">
    <property type="match status" value="1"/>
</dbReference>